<keyword evidence="8" id="KW-1185">Reference proteome</keyword>
<comment type="similarity">
    <text evidence="2">Belongs to the ORM family.</text>
</comment>
<dbReference type="PIRSF" id="PIRSF018147">
    <property type="entry name" value="ORMDL"/>
    <property type="match status" value="1"/>
</dbReference>
<dbReference type="RefSeq" id="XP_788585.1">
    <property type="nucleotide sequence ID" value="XM_783492.4"/>
</dbReference>
<feature type="transmembrane region" description="Helical" evidence="6">
    <location>
        <begin position="111"/>
        <end position="128"/>
    </location>
</feature>
<sequence>MKLEKSPSSASLTNGDAADKPSTYHSWLHSRGVWFSYIVGVYGMHLFLLSLPFFSVSTVWTLTTVVHSVVTYFFFHHVKGSIWADSQGSERYQTQWEQIDNGEQFTSTRKLLTLVPVLLFFLASFYTKYGYYHFLINCAALLLGVVPKLPMFHGFRLFGINKY</sequence>
<feature type="transmembrane region" description="Helical" evidence="6">
    <location>
        <begin position="57"/>
        <end position="75"/>
    </location>
</feature>
<dbReference type="GO" id="GO:0006672">
    <property type="term" value="P:ceramide metabolic process"/>
    <property type="evidence" value="ECO:0000318"/>
    <property type="project" value="GO_Central"/>
</dbReference>
<dbReference type="Proteomes" id="UP000007110">
    <property type="component" value="Unassembled WGS sequence"/>
</dbReference>
<evidence type="ECO:0008006" key="9">
    <source>
        <dbReference type="Google" id="ProtNLM"/>
    </source>
</evidence>
<dbReference type="GO" id="GO:0090156">
    <property type="term" value="P:intracellular sphingolipid homeostasis"/>
    <property type="evidence" value="ECO:0000318"/>
    <property type="project" value="GO_Central"/>
</dbReference>
<evidence type="ECO:0000256" key="4">
    <source>
        <dbReference type="ARBA" id="ARBA00022989"/>
    </source>
</evidence>
<dbReference type="EnsemblMetazoa" id="XM_783492">
    <property type="protein sequence ID" value="XP_788585"/>
    <property type="gene ID" value="LOC583588"/>
</dbReference>
<evidence type="ECO:0000256" key="1">
    <source>
        <dbReference type="ARBA" id="ARBA00004141"/>
    </source>
</evidence>
<evidence type="ECO:0000256" key="2">
    <source>
        <dbReference type="ARBA" id="ARBA00007649"/>
    </source>
</evidence>
<keyword evidence="3 6" id="KW-0812">Transmembrane</keyword>
<evidence type="ECO:0000313" key="8">
    <source>
        <dbReference type="Proteomes" id="UP000007110"/>
    </source>
</evidence>
<keyword evidence="5 6" id="KW-0472">Membrane</keyword>
<dbReference type="GeneID" id="583588"/>
<comment type="subcellular location">
    <subcellularLocation>
        <location evidence="1">Membrane</location>
        <topology evidence="1">Multi-pass membrane protein</topology>
    </subcellularLocation>
</comment>
<dbReference type="EnsemblMetazoa" id="XM_030990708">
    <property type="protein sequence ID" value="XP_030846568"/>
    <property type="gene ID" value="LOC115926170"/>
</dbReference>
<dbReference type="GO" id="GO:0017059">
    <property type="term" value="C:serine palmitoyltransferase complex"/>
    <property type="evidence" value="ECO:0000318"/>
    <property type="project" value="GO_Central"/>
</dbReference>
<dbReference type="RefSeq" id="XP_030846568.1">
    <property type="nucleotide sequence ID" value="XM_030990708.1"/>
</dbReference>
<dbReference type="KEGG" id="spu:115926170"/>
<dbReference type="GO" id="GO:2000303">
    <property type="term" value="P:regulation of ceramide biosynthetic process"/>
    <property type="evidence" value="ECO:0007669"/>
    <property type="project" value="UniProtKB-ARBA"/>
</dbReference>
<reference evidence="7" key="2">
    <citation type="submission" date="2021-01" db="UniProtKB">
        <authorList>
            <consortium name="EnsemblMetazoa"/>
        </authorList>
    </citation>
    <scope>IDENTIFICATION</scope>
</reference>
<dbReference type="PANTHER" id="PTHR12665">
    <property type="entry name" value="ORMDL PROTEINS"/>
    <property type="match status" value="1"/>
</dbReference>
<dbReference type="GO" id="GO:0030148">
    <property type="term" value="P:sphingolipid biosynthetic process"/>
    <property type="evidence" value="ECO:0000318"/>
    <property type="project" value="GO_Central"/>
</dbReference>
<keyword evidence="4 6" id="KW-1133">Transmembrane helix</keyword>
<feature type="transmembrane region" description="Helical" evidence="6">
    <location>
        <begin position="32"/>
        <end position="51"/>
    </location>
</feature>
<dbReference type="AlphaFoldDB" id="A0A7M7P7Y4"/>
<evidence type="ECO:0000256" key="6">
    <source>
        <dbReference type="SAM" id="Phobius"/>
    </source>
</evidence>
<name>A0A7M7P7Y4_STRPU</name>
<proteinExistence type="inferred from homology"/>
<dbReference type="InParanoid" id="A0A7M7P7Y4"/>
<dbReference type="KEGG" id="spu:583588"/>
<evidence type="ECO:0000256" key="3">
    <source>
        <dbReference type="ARBA" id="ARBA00022692"/>
    </source>
</evidence>
<dbReference type="InterPro" id="IPR007203">
    <property type="entry name" value="ORMDL"/>
</dbReference>
<dbReference type="GeneID" id="115926170"/>
<feature type="transmembrane region" description="Helical" evidence="6">
    <location>
        <begin position="134"/>
        <end position="155"/>
    </location>
</feature>
<evidence type="ECO:0000313" key="7">
    <source>
        <dbReference type="EnsemblMetazoa" id="XP_030846568"/>
    </source>
</evidence>
<reference evidence="8" key="1">
    <citation type="submission" date="2015-02" db="EMBL/GenBank/DDBJ databases">
        <title>Genome sequencing for Strongylocentrotus purpuratus.</title>
        <authorList>
            <person name="Murali S."/>
            <person name="Liu Y."/>
            <person name="Vee V."/>
            <person name="English A."/>
            <person name="Wang M."/>
            <person name="Skinner E."/>
            <person name="Han Y."/>
            <person name="Muzny D.M."/>
            <person name="Worley K.C."/>
            <person name="Gibbs R.A."/>
        </authorList>
    </citation>
    <scope>NUCLEOTIDE SEQUENCE</scope>
</reference>
<dbReference type="FunCoup" id="A0A7M7P7Y4">
    <property type="interactions" value="1819"/>
</dbReference>
<dbReference type="GO" id="GO:0005789">
    <property type="term" value="C:endoplasmic reticulum membrane"/>
    <property type="evidence" value="ECO:0007669"/>
    <property type="project" value="InterPro"/>
</dbReference>
<dbReference type="OMA" id="STHYTHF"/>
<organism evidence="7 8">
    <name type="scientific">Strongylocentrotus purpuratus</name>
    <name type="common">Purple sea urchin</name>
    <dbReference type="NCBI Taxonomy" id="7668"/>
    <lineage>
        <taxon>Eukaryota</taxon>
        <taxon>Metazoa</taxon>
        <taxon>Echinodermata</taxon>
        <taxon>Eleutherozoa</taxon>
        <taxon>Echinozoa</taxon>
        <taxon>Echinoidea</taxon>
        <taxon>Euechinoidea</taxon>
        <taxon>Echinacea</taxon>
        <taxon>Camarodonta</taxon>
        <taxon>Echinidea</taxon>
        <taxon>Strongylocentrotidae</taxon>
        <taxon>Strongylocentrotus</taxon>
    </lineage>
</organism>
<protein>
    <recommendedName>
        <fullName evidence="9">ORM1-like protein 2</fullName>
    </recommendedName>
</protein>
<accession>A0A7M7P7Y4</accession>
<evidence type="ECO:0000256" key="5">
    <source>
        <dbReference type="ARBA" id="ARBA00023136"/>
    </source>
</evidence>
<dbReference type="Pfam" id="PF04061">
    <property type="entry name" value="ORMDL"/>
    <property type="match status" value="1"/>
</dbReference>